<evidence type="ECO:0000313" key="2">
    <source>
        <dbReference type="EMBL" id="KUJ16516.1"/>
    </source>
</evidence>
<proteinExistence type="predicted"/>
<feature type="domain" description="2EXR" evidence="1">
    <location>
        <begin position="10"/>
        <end position="92"/>
    </location>
</feature>
<reference evidence="2 3" key="1">
    <citation type="submission" date="2015-10" db="EMBL/GenBank/DDBJ databases">
        <title>Full genome of DAOMC 229536 Phialocephala scopiformis, a fungal endophyte of spruce producing the potent anti-insectan compound rugulosin.</title>
        <authorList>
            <consortium name="DOE Joint Genome Institute"/>
            <person name="Walker A.K."/>
            <person name="Frasz S.L."/>
            <person name="Seifert K.A."/>
            <person name="Miller J.D."/>
            <person name="Mondo S.J."/>
            <person name="Labutti K."/>
            <person name="Lipzen A."/>
            <person name="Dockter R."/>
            <person name="Kennedy M."/>
            <person name="Grigoriev I.V."/>
            <person name="Spatafora J.W."/>
        </authorList>
    </citation>
    <scope>NUCLEOTIDE SEQUENCE [LARGE SCALE GENOMIC DNA]</scope>
    <source>
        <strain evidence="2 3">CBS 120377</strain>
    </source>
</reference>
<dbReference type="RefSeq" id="XP_018070871.1">
    <property type="nucleotide sequence ID" value="XM_018222618.1"/>
</dbReference>
<dbReference type="KEGG" id="psco:LY89DRAFT_782764"/>
<gene>
    <name evidence="2" type="ORF">LY89DRAFT_782764</name>
</gene>
<protein>
    <recommendedName>
        <fullName evidence="1">2EXR domain-containing protein</fullName>
    </recommendedName>
</protein>
<dbReference type="Pfam" id="PF20150">
    <property type="entry name" value="2EXR"/>
    <property type="match status" value="1"/>
</dbReference>
<keyword evidence="3" id="KW-1185">Reference proteome</keyword>
<dbReference type="InParanoid" id="A0A194X8L9"/>
<dbReference type="Proteomes" id="UP000070700">
    <property type="component" value="Unassembled WGS sequence"/>
</dbReference>
<evidence type="ECO:0000259" key="1">
    <source>
        <dbReference type="Pfam" id="PF20150"/>
    </source>
</evidence>
<name>A0A194X8L9_MOLSC</name>
<dbReference type="AlphaFoldDB" id="A0A194X8L9"/>
<dbReference type="GeneID" id="28832344"/>
<evidence type="ECO:0000313" key="3">
    <source>
        <dbReference type="Proteomes" id="UP000070700"/>
    </source>
</evidence>
<accession>A0A194X8L9</accession>
<dbReference type="EMBL" id="KQ947416">
    <property type="protein sequence ID" value="KUJ16516.1"/>
    <property type="molecule type" value="Genomic_DNA"/>
</dbReference>
<dbReference type="InterPro" id="IPR045518">
    <property type="entry name" value="2EXR"/>
</dbReference>
<organism evidence="2 3">
    <name type="scientific">Mollisia scopiformis</name>
    <name type="common">Conifer needle endophyte fungus</name>
    <name type="synonym">Phialocephala scopiformis</name>
    <dbReference type="NCBI Taxonomy" id="149040"/>
    <lineage>
        <taxon>Eukaryota</taxon>
        <taxon>Fungi</taxon>
        <taxon>Dikarya</taxon>
        <taxon>Ascomycota</taxon>
        <taxon>Pezizomycotina</taxon>
        <taxon>Leotiomycetes</taxon>
        <taxon>Helotiales</taxon>
        <taxon>Mollisiaceae</taxon>
        <taxon>Mollisia</taxon>
    </lineage>
</organism>
<sequence length="263" mass="30924">MVFKKAAPSFTNFPKLPTEIRIKIWEEASYLPRNVDIWPDRSESVPGEWWDPLYAGGKQTLRACFGFKSTLEHDVQISVPHRIYVNWKSDTVFPVPLGDSDWHTDLLERPEISKVAMNIAEKCYHFKILRPSLEEAILYYLDPLMDQDALSSYFDHFEVSFRPFNRRGPPKRLRELFDLNKAYIETDYEVMIENEARKRLPDNHIILNAEDDVERNRALELEKEKLRLLHPIPVVRYMRLFLNGKDSSNIQNRYLSSAPQIVG</sequence>
<dbReference type="OrthoDB" id="3473305at2759"/>